<dbReference type="InterPro" id="IPR013083">
    <property type="entry name" value="Znf_RING/FYVE/PHD"/>
</dbReference>
<dbReference type="InterPro" id="IPR000225">
    <property type="entry name" value="Armadillo"/>
</dbReference>
<dbReference type="PROSITE" id="PS51698">
    <property type="entry name" value="U_BOX"/>
    <property type="match status" value="1"/>
</dbReference>
<dbReference type="GO" id="GO:0005737">
    <property type="term" value="C:cytoplasm"/>
    <property type="evidence" value="ECO:0000318"/>
    <property type="project" value="GO_Central"/>
</dbReference>
<dbReference type="EMBL" id="CM004392">
    <property type="protein sequence ID" value="OAY47752.1"/>
    <property type="molecule type" value="Genomic_DNA"/>
</dbReference>
<dbReference type="CDD" id="cd16664">
    <property type="entry name" value="RING-Ubox_PUB"/>
    <property type="match status" value="1"/>
</dbReference>
<keyword evidence="10" id="KW-1185">Reference proteome</keyword>
<dbReference type="GO" id="GO:0061630">
    <property type="term" value="F:ubiquitin protein ligase activity"/>
    <property type="evidence" value="ECO:0007669"/>
    <property type="project" value="UniProtKB-EC"/>
</dbReference>
<dbReference type="PANTHER" id="PTHR23315">
    <property type="entry name" value="U BOX DOMAIN-CONTAINING"/>
    <property type="match status" value="1"/>
</dbReference>
<evidence type="ECO:0000256" key="5">
    <source>
        <dbReference type="ARBA" id="ARBA00022737"/>
    </source>
</evidence>
<dbReference type="GO" id="GO:0005634">
    <property type="term" value="C:nucleus"/>
    <property type="evidence" value="ECO:0000318"/>
    <property type="project" value="GO_Central"/>
</dbReference>
<evidence type="ECO:0000256" key="1">
    <source>
        <dbReference type="ARBA" id="ARBA00000900"/>
    </source>
</evidence>
<dbReference type="Gramene" id="Manes.06G103300.1.v8.1">
    <property type="protein sequence ID" value="Manes.06G103300.1.v8.1.CDS"/>
    <property type="gene ID" value="Manes.06G103300.v8.1"/>
</dbReference>
<organism evidence="9 10">
    <name type="scientific">Manihot esculenta</name>
    <name type="common">Cassava</name>
    <name type="synonym">Jatropha manihot</name>
    <dbReference type="NCBI Taxonomy" id="3983"/>
    <lineage>
        <taxon>Eukaryota</taxon>
        <taxon>Viridiplantae</taxon>
        <taxon>Streptophyta</taxon>
        <taxon>Embryophyta</taxon>
        <taxon>Tracheophyta</taxon>
        <taxon>Spermatophyta</taxon>
        <taxon>Magnoliopsida</taxon>
        <taxon>eudicotyledons</taxon>
        <taxon>Gunneridae</taxon>
        <taxon>Pentapetalae</taxon>
        <taxon>rosids</taxon>
        <taxon>fabids</taxon>
        <taxon>Malpighiales</taxon>
        <taxon>Euphorbiaceae</taxon>
        <taxon>Crotonoideae</taxon>
        <taxon>Manihoteae</taxon>
        <taxon>Manihot</taxon>
    </lineage>
</organism>
<dbReference type="InterPro" id="IPR016024">
    <property type="entry name" value="ARM-type_fold"/>
</dbReference>
<dbReference type="PROSITE" id="PS50176">
    <property type="entry name" value="ARM_REPEAT"/>
    <property type="match status" value="1"/>
</dbReference>
<dbReference type="InterPro" id="IPR045210">
    <property type="entry name" value="RING-Ubox_PUB"/>
</dbReference>
<keyword evidence="5" id="KW-0677">Repeat</keyword>
<dbReference type="SUPFAM" id="SSF57850">
    <property type="entry name" value="RING/U-box"/>
    <property type="match status" value="1"/>
</dbReference>
<dbReference type="Gene3D" id="1.25.10.10">
    <property type="entry name" value="Leucine-rich Repeat Variant"/>
    <property type="match status" value="1"/>
</dbReference>
<dbReference type="InterPro" id="IPR011989">
    <property type="entry name" value="ARM-like"/>
</dbReference>
<evidence type="ECO:0000256" key="4">
    <source>
        <dbReference type="ARBA" id="ARBA00022679"/>
    </source>
</evidence>
<gene>
    <name evidence="9" type="ORF">MANES_06G103300v8</name>
</gene>
<name>A0A2C9VPP7_MANES</name>
<reference evidence="10" key="1">
    <citation type="journal article" date="2016" name="Nat. Biotechnol.">
        <title>Sequencing wild and cultivated cassava and related species reveals extensive interspecific hybridization and genetic diversity.</title>
        <authorList>
            <person name="Bredeson J.V."/>
            <person name="Lyons J.B."/>
            <person name="Prochnik S.E."/>
            <person name="Wu G.A."/>
            <person name="Ha C.M."/>
            <person name="Edsinger-Gonzales E."/>
            <person name="Grimwood J."/>
            <person name="Schmutz J."/>
            <person name="Rabbi I.Y."/>
            <person name="Egesi C."/>
            <person name="Nauluvula P."/>
            <person name="Lebot V."/>
            <person name="Ndunguru J."/>
            <person name="Mkamilo G."/>
            <person name="Bart R.S."/>
            <person name="Setter T.L."/>
            <person name="Gleadow R.M."/>
            <person name="Kulakow P."/>
            <person name="Ferguson M.E."/>
            <person name="Rounsley S."/>
            <person name="Rokhsar D.S."/>
        </authorList>
    </citation>
    <scope>NUCLEOTIDE SEQUENCE [LARGE SCALE GENOMIC DNA]</scope>
    <source>
        <strain evidence="10">cv. AM560-2</strain>
    </source>
</reference>
<dbReference type="InterPro" id="IPR058678">
    <property type="entry name" value="ARM_PUB"/>
</dbReference>
<evidence type="ECO:0000256" key="6">
    <source>
        <dbReference type="ARBA" id="ARBA00022786"/>
    </source>
</evidence>
<dbReference type="EC" id="2.3.2.27" evidence="3"/>
<feature type="repeat" description="ARM" evidence="7">
    <location>
        <begin position="419"/>
        <end position="461"/>
    </location>
</feature>
<dbReference type="GO" id="GO:0010029">
    <property type="term" value="P:regulation of seed germination"/>
    <property type="evidence" value="ECO:0007669"/>
    <property type="project" value="UniProtKB-ARBA"/>
</dbReference>
<dbReference type="AlphaFoldDB" id="A0A2C9VPP7"/>
<dbReference type="Proteomes" id="UP000091857">
    <property type="component" value="Chromosome 6"/>
</dbReference>
<evidence type="ECO:0000313" key="9">
    <source>
        <dbReference type="EMBL" id="OAY47752.1"/>
    </source>
</evidence>
<comment type="caution">
    <text evidence="9">The sequence shown here is derived from an EMBL/GenBank/DDBJ whole genome shotgun (WGS) entry which is preliminary data.</text>
</comment>
<evidence type="ECO:0000256" key="3">
    <source>
        <dbReference type="ARBA" id="ARBA00012483"/>
    </source>
</evidence>
<dbReference type="Pfam" id="PF04564">
    <property type="entry name" value="U-box"/>
    <property type="match status" value="1"/>
</dbReference>
<dbReference type="SMART" id="SM00185">
    <property type="entry name" value="ARM"/>
    <property type="match status" value="3"/>
</dbReference>
<feature type="domain" description="U-box" evidence="8">
    <location>
        <begin position="275"/>
        <end position="349"/>
    </location>
</feature>
<dbReference type="InterPro" id="IPR057623">
    <property type="entry name" value="PUB12-19-like_N"/>
</dbReference>
<evidence type="ECO:0000256" key="7">
    <source>
        <dbReference type="PROSITE-ProRule" id="PRU00259"/>
    </source>
</evidence>
<dbReference type="SMART" id="SM00504">
    <property type="entry name" value="Ubox"/>
    <property type="match status" value="1"/>
</dbReference>
<keyword evidence="4" id="KW-0808">Transferase</keyword>
<evidence type="ECO:0000259" key="8">
    <source>
        <dbReference type="PROSITE" id="PS51698"/>
    </source>
</evidence>
<dbReference type="SUPFAM" id="SSF48371">
    <property type="entry name" value="ARM repeat"/>
    <property type="match status" value="1"/>
</dbReference>
<protein>
    <recommendedName>
        <fullName evidence="3">RING-type E3 ubiquitin transferase</fullName>
        <ecNumber evidence="3">2.3.2.27</ecNumber>
    </recommendedName>
</protein>
<dbReference type="FunFam" id="1.25.10.10:FF:000485">
    <property type="entry name" value="RING-type E3 ubiquitin transferase"/>
    <property type="match status" value="1"/>
</dbReference>
<dbReference type="GO" id="GO:0016567">
    <property type="term" value="P:protein ubiquitination"/>
    <property type="evidence" value="ECO:0007669"/>
    <property type="project" value="UniProtKB-UniPathway"/>
</dbReference>
<accession>A0A2C9VPP7</accession>
<keyword evidence="6" id="KW-0833">Ubl conjugation pathway</keyword>
<dbReference type="Pfam" id="PF25368">
    <property type="entry name" value="PUB10_N"/>
    <property type="match status" value="1"/>
</dbReference>
<comment type="catalytic activity">
    <reaction evidence="1">
        <text>S-ubiquitinyl-[E2 ubiquitin-conjugating enzyme]-L-cysteine + [acceptor protein]-L-lysine = [E2 ubiquitin-conjugating enzyme]-L-cysteine + N(6)-ubiquitinyl-[acceptor protein]-L-lysine.</text>
        <dbReference type="EC" id="2.3.2.27"/>
    </reaction>
</comment>
<evidence type="ECO:0000313" key="10">
    <source>
        <dbReference type="Proteomes" id="UP000091857"/>
    </source>
</evidence>
<dbReference type="UniPathway" id="UPA00143"/>
<comment type="pathway">
    <text evidence="2">Protein modification; protein ubiquitination.</text>
</comment>
<dbReference type="InterPro" id="IPR003613">
    <property type="entry name" value="Ubox_domain"/>
</dbReference>
<proteinExistence type="predicted"/>
<dbReference type="Gene3D" id="3.30.40.10">
    <property type="entry name" value="Zinc/RING finger domain, C3HC4 (zinc finger)"/>
    <property type="match status" value="1"/>
</dbReference>
<sequence length="698" mass="77523">MIQRIVRTDRRILTFPAVHPCEDISPGTLLSSLICLSQNVCNYQSNFFATQRRNAREAIRQIGILLIFFEEIRDHQLVLSDSLVLCFSELHLAFQKIQFLFEDCTREGARLWILMKSKFIATQFRVLIRAIATALDVLPLNRINVGREVKELVELVSKQARKAKFELDPEDEWASKQVLLILNYFEKGIEPEVSFIKRFLDYLDIRNWSDSAKEIKFLEEEIDSQFSDCDEREVPFLSSLLGLMSYCRGVIFETLDYRISDQIDVGCNMEILSCINPEDFRCPISLELMLDPVTVTTGQTYDRSSIEKWFKAGNTICPKTGEKLKNTGLVPNTAFRKVIQQFCSDNGISLSKSGSRSRDITRTIIPGSPAAEEATKFLSRFLARRLVFGSIEQKNKAAYEIRLLAKWNIFNRSCLIEAGAVLPIINLLSSSDKCMQENAIGALLKLSKHTTGKKVAVDSGGLKPIVAVLAKGLSFEAKQLAAATIFYLASVKGYRKLIGEIPEAIPALVELIKERPTCGKKNAVAAIFALLLYPGNHQKVLASGTVPLLIDILCSSDKDELIADSLAVVATLAENVDGAVEILQASALSVITRNLQSSASRAGKEYCVSILLCLCKHGVQVVEVLAKDPALMSELYSVVTEGTSRASSKARSLIKILLKFRETSSSGSIASAPCERPVHVCVQSIKLCVMHFVPVSIY</sequence>
<dbReference type="FunFam" id="3.30.40.10:FF:000442">
    <property type="entry name" value="RING-type E3 ubiquitin transferase"/>
    <property type="match status" value="1"/>
</dbReference>
<dbReference type="PANTHER" id="PTHR23315:SF116">
    <property type="entry name" value="RING-TYPE E3 UBIQUITIN TRANSFERASE"/>
    <property type="match status" value="1"/>
</dbReference>
<evidence type="ECO:0000256" key="2">
    <source>
        <dbReference type="ARBA" id="ARBA00004906"/>
    </source>
</evidence>
<dbReference type="Pfam" id="PF25598">
    <property type="entry name" value="ARM_PUB"/>
    <property type="match status" value="1"/>
</dbReference>